<dbReference type="RefSeq" id="WP_110888260.1">
    <property type="nucleotide sequence ID" value="NZ_QJSX01000017.1"/>
</dbReference>
<dbReference type="Pfam" id="PF00072">
    <property type="entry name" value="Response_reg"/>
    <property type="match status" value="1"/>
</dbReference>
<protein>
    <submittedName>
        <fullName evidence="3">Response regulator receiver domain-containing protein</fullName>
    </submittedName>
</protein>
<dbReference type="SUPFAM" id="SSF52172">
    <property type="entry name" value="CheY-like"/>
    <property type="match status" value="1"/>
</dbReference>
<reference evidence="3 4" key="1">
    <citation type="submission" date="2018-06" db="EMBL/GenBank/DDBJ databases">
        <title>Genomic Encyclopedia of Type Strains, Phase IV (KMG-IV): sequencing the most valuable type-strain genomes for metagenomic binning, comparative biology and taxonomic classification.</title>
        <authorList>
            <person name="Goeker M."/>
        </authorList>
    </citation>
    <scope>NUCLEOTIDE SEQUENCE [LARGE SCALE GENOMIC DNA]</scope>
    <source>
        <strain evidence="3 4">DSM 18048</strain>
    </source>
</reference>
<dbReference type="Proteomes" id="UP000248326">
    <property type="component" value="Unassembled WGS sequence"/>
</dbReference>
<dbReference type="InterPro" id="IPR001789">
    <property type="entry name" value="Sig_transdc_resp-reg_receiver"/>
</dbReference>
<dbReference type="Gene3D" id="3.40.50.2300">
    <property type="match status" value="1"/>
</dbReference>
<evidence type="ECO:0000313" key="4">
    <source>
        <dbReference type="Proteomes" id="UP000248326"/>
    </source>
</evidence>
<dbReference type="PANTHER" id="PTHR44520:SF2">
    <property type="entry name" value="RESPONSE REGULATOR RCP1"/>
    <property type="match status" value="1"/>
</dbReference>
<dbReference type="SMART" id="SM00448">
    <property type="entry name" value="REC"/>
    <property type="match status" value="1"/>
</dbReference>
<dbReference type="AlphaFoldDB" id="A0A318S321"/>
<proteinExistence type="predicted"/>
<dbReference type="EMBL" id="QJSX01000017">
    <property type="protein sequence ID" value="PYE50487.1"/>
    <property type="molecule type" value="Genomic_DNA"/>
</dbReference>
<evidence type="ECO:0000256" key="1">
    <source>
        <dbReference type="PROSITE-ProRule" id="PRU00169"/>
    </source>
</evidence>
<evidence type="ECO:0000313" key="3">
    <source>
        <dbReference type="EMBL" id="PYE50487.1"/>
    </source>
</evidence>
<feature type="modified residue" description="4-aspartylphosphate" evidence="1">
    <location>
        <position position="74"/>
    </location>
</feature>
<feature type="domain" description="Response regulatory" evidence="2">
    <location>
        <begin position="20"/>
        <end position="141"/>
    </location>
</feature>
<dbReference type="InterPro" id="IPR052893">
    <property type="entry name" value="TCS_response_regulator"/>
</dbReference>
<evidence type="ECO:0000259" key="2">
    <source>
        <dbReference type="PROSITE" id="PS50110"/>
    </source>
</evidence>
<organism evidence="3 4">
    <name type="scientific">Deinococcus yavapaiensis KR-236</name>
    <dbReference type="NCBI Taxonomy" id="694435"/>
    <lineage>
        <taxon>Bacteria</taxon>
        <taxon>Thermotogati</taxon>
        <taxon>Deinococcota</taxon>
        <taxon>Deinococci</taxon>
        <taxon>Deinococcales</taxon>
        <taxon>Deinococcaceae</taxon>
        <taxon>Deinococcus</taxon>
    </lineage>
</organism>
<dbReference type="PANTHER" id="PTHR44520">
    <property type="entry name" value="RESPONSE REGULATOR RCP1-RELATED"/>
    <property type="match status" value="1"/>
</dbReference>
<gene>
    <name evidence="3" type="ORF">DES52_1175</name>
</gene>
<dbReference type="GO" id="GO:0000160">
    <property type="term" value="P:phosphorelay signal transduction system"/>
    <property type="evidence" value="ECO:0007669"/>
    <property type="project" value="InterPro"/>
</dbReference>
<accession>A0A318S321</accession>
<dbReference type="PROSITE" id="PS50110">
    <property type="entry name" value="RESPONSE_REGULATORY"/>
    <property type="match status" value="1"/>
</dbReference>
<dbReference type="InterPro" id="IPR011006">
    <property type="entry name" value="CheY-like_superfamily"/>
</dbReference>
<comment type="caution">
    <text evidence="3">The sequence shown here is derived from an EMBL/GenBank/DDBJ whole genome shotgun (WGS) entry which is preliminary data.</text>
</comment>
<keyword evidence="4" id="KW-1185">Reference proteome</keyword>
<keyword evidence="1" id="KW-0597">Phosphoprotein</keyword>
<name>A0A318S321_9DEIO</name>
<sequence length="160" mass="17757">MNDVSRQAGRAYPEDETHPFILVIEDNEADSDLLRQAFACVTSPRIPVVLRVEHDGMAGLEAARHVQPRLILLDLGLPTLDGLEVLQALKADALTQSIPIIVFTEQGADEQVMAAYRRYANAYVRKVGTFDEMCRVVEAVTRFWLGSVLLPGDGWPRVPT</sequence>